<reference evidence="2 3" key="1">
    <citation type="submission" date="2016-11" db="EMBL/GenBank/DDBJ databases">
        <authorList>
            <person name="Jaros S."/>
            <person name="Januszkiewicz K."/>
            <person name="Wedrychowicz H."/>
        </authorList>
    </citation>
    <scope>NUCLEOTIDE SEQUENCE [LARGE SCALE GENOMIC DNA]</scope>
    <source>
        <strain evidence="2 3">GAS242</strain>
    </source>
</reference>
<dbReference type="OrthoDB" id="9806585at2"/>
<organism evidence="2 3">
    <name type="scientific">Bradyrhizobium erythrophlei</name>
    <dbReference type="NCBI Taxonomy" id="1437360"/>
    <lineage>
        <taxon>Bacteria</taxon>
        <taxon>Pseudomonadati</taxon>
        <taxon>Pseudomonadota</taxon>
        <taxon>Alphaproteobacteria</taxon>
        <taxon>Hyphomicrobiales</taxon>
        <taxon>Nitrobacteraceae</taxon>
        <taxon>Bradyrhizobium</taxon>
    </lineage>
</organism>
<dbReference type="SUPFAM" id="SSF89796">
    <property type="entry name" value="CoA-transferase family III (CaiB/BaiF)"/>
    <property type="match status" value="1"/>
</dbReference>
<dbReference type="InterPro" id="IPR023606">
    <property type="entry name" value="CoA-Trfase_III_dom_1_sf"/>
</dbReference>
<sequence length="403" mass="44428">MGPLEGIKVVDMTTVLMGPYATQMLGDYGADIIKIESLEGDVTRLIGPTRHPGMGPVFLNTNRSKRSICLDLKKPAGREAVLRLIASADVLVYNVRPQAMARLQLGYDVVAKINPRLIYAGVFGFGRDGPYAAKPAYDDLIQGATALPALMAQTSDGIPRYVPNALVDRIVGLTAVGAICASLVHRDRTGRGQRLDIPMFETMAGFVMGDHMGGLTYEPPLDKGGYARHLSRDRRPYKTSDGYICVIVYNDKQWENFFEATGRDDLRRDPRFATFAGRAVNIDMVYAELARNFETRTTAEWTELLDNADVPVMPMHDLESMLQDPHLVATDYFPVVDHPTEGRIRNMKVSATWSETTAGPSRLAPRLNEHGAEILREAGFSADEIATLVRDGVTRAAPDSKRD</sequence>
<gene>
    <name evidence="2" type="ORF">SAMN05444169_5837</name>
</gene>
<dbReference type="AlphaFoldDB" id="A0A1M5QC37"/>
<dbReference type="GO" id="GO:0008410">
    <property type="term" value="F:CoA-transferase activity"/>
    <property type="evidence" value="ECO:0007669"/>
    <property type="project" value="TreeGrafter"/>
</dbReference>
<dbReference type="InterPro" id="IPR044855">
    <property type="entry name" value="CoA-Trfase_III_dom3_sf"/>
</dbReference>
<evidence type="ECO:0000313" key="3">
    <source>
        <dbReference type="Proteomes" id="UP000190675"/>
    </source>
</evidence>
<name>A0A1M5QC37_9BRAD</name>
<dbReference type="Pfam" id="PF02515">
    <property type="entry name" value="CoA_transf_3"/>
    <property type="match status" value="1"/>
</dbReference>
<dbReference type="InterPro" id="IPR003673">
    <property type="entry name" value="CoA-Trfase_fam_III"/>
</dbReference>
<dbReference type="PANTHER" id="PTHR48207">
    <property type="entry name" value="SUCCINATE--HYDROXYMETHYLGLUTARATE COA-TRANSFERASE"/>
    <property type="match status" value="1"/>
</dbReference>
<evidence type="ECO:0000313" key="2">
    <source>
        <dbReference type="EMBL" id="SHH11697.1"/>
    </source>
</evidence>
<protein>
    <submittedName>
        <fullName evidence="2">Crotonobetainyl-CoA:carnitine CoA-transferase CaiB</fullName>
    </submittedName>
</protein>
<dbReference type="PANTHER" id="PTHR48207:SF4">
    <property type="entry name" value="BLL6097 PROTEIN"/>
    <property type="match status" value="1"/>
</dbReference>
<accession>A0A1M5QC37</accession>
<keyword evidence="1 2" id="KW-0808">Transferase</keyword>
<proteinExistence type="predicted"/>
<evidence type="ECO:0000256" key="1">
    <source>
        <dbReference type="ARBA" id="ARBA00022679"/>
    </source>
</evidence>
<dbReference type="RefSeq" id="WP_079568902.1">
    <property type="nucleotide sequence ID" value="NZ_LT670818.1"/>
</dbReference>
<dbReference type="Gene3D" id="3.40.50.10540">
    <property type="entry name" value="Crotonobetainyl-coa:carnitine coa-transferase, domain 1"/>
    <property type="match status" value="1"/>
</dbReference>
<dbReference type="EMBL" id="LT670818">
    <property type="protein sequence ID" value="SHH11697.1"/>
    <property type="molecule type" value="Genomic_DNA"/>
</dbReference>
<dbReference type="Gene3D" id="3.30.1540.10">
    <property type="entry name" value="formyl-coa transferase, domain 3"/>
    <property type="match status" value="1"/>
</dbReference>
<dbReference type="InterPro" id="IPR050483">
    <property type="entry name" value="CoA-transferase_III_domain"/>
</dbReference>
<dbReference type="Proteomes" id="UP000190675">
    <property type="component" value="Chromosome I"/>
</dbReference>